<evidence type="ECO:0000313" key="3">
    <source>
        <dbReference type="Proteomes" id="UP001367676"/>
    </source>
</evidence>
<evidence type="ECO:0000259" key="1">
    <source>
        <dbReference type="Pfam" id="PF09820"/>
    </source>
</evidence>
<comment type="caution">
    <text evidence="2">The sequence shown here is derived from an EMBL/GenBank/DDBJ whole genome shotgun (WGS) entry which is preliminary data.</text>
</comment>
<dbReference type="EMBL" id="JBBCAQ010000020">
    <property type="protein sequence ID" value="KAK7593095.1"/>
    <property type="molecule type" value="Genomic_DNA"/>
</dbReference>
<dbReference type="PANTHER" id="PTHR34825:SF1">
    <property type="entry name" value="AAA-ATPASE-LIKE DOMAIN-CONTAINING PROTEIN"/>
    <property type="match status" value="1"/>
</dbReference>
<protein>
    <recommendedName>
        <fullName evidence="1">AAA-ATPase-like domain-containing protein</fullName>
    </recommendedName>
</protein>
<organism evidence="2 3">
    <name type="scientific">Parthenolecanium corni</name>
    <dbReference type="NCBI Taxonomy" id="536013"/>
    <lineage>
        <taxon>Eukaryota</taxon>
        <taxon>Metazoa</taxon>
        <taxon>Ecdysozoa</taxon>
        <taxon>Arthropoda</taxon>
        <taxon>Hexapoda</taxon>
        <taxon>Insecta</taxon>
        <taxon>Pterygota</taxon>
        <taxon>Neoptera</taxon>
        <taxon>Paraneoptera</taxon>
        <taxon>Hemiptera</taxon>
        <taxon>Sternorrhyncha</taxon>
        <taxon>Coccoidea</taxon>
        <taxon>Coccidae</taxon>
        <taxon>Parthenolecanium</taxon>
    </lineage>
</organism>
<dbReference type="Pfam" id="PF09820">
    <property type="entry name" value="AAA-ATPase_like"/>
    <property type="match status" value="1"/>
</dbReference>
<dbReference type="PANTHER" id="PTHR34825">
    <property type="entry name" value="CONSERVED PROTEIN, WITH A WEAK D-GALACTARATE DEHYDRATASE/ALTRONATE HYDROLASE DOMAIN"/>
    <property type="match status" value="1"/>
</dbReference>
<name>A0AAN9Y5C9_9HEMI</name>
<accession>A0AAN9Y5C9</accession>
<dbReference type="InterPro" id="IPR018631">
    <property type="entry name" value="AAA-ATPase-like_dom"/>
</dbReference>
<reference evidence="2 3" key="1">
    <citation type="submission" date="2024-03" db="EMBL/GenBank/DDBJ databases">
        <title>Adaptation during the transition from Ophiocordyceps entomopathogen to insect associate is accompanied by gene loss and intensified selection.</title>
        <authorList>
            <person name="Ward C.M."/>
            <person name="Onetto C.A."/>
            <person name="Borneman A.R."/>
        </authorList>
    </citation>
    <scope>NUCLEOTIDE SEQUENCE [LARGE SCALE GENOMIC DNA]</scope>
    <source>
        <strain evidence="2">AWRI1</strain>
        <tissue evidence="2">Single Adult Female</tissue>
    </source>
</reference>
<keyword evidence="3" id="KW-1185">Reference proteome</keyword>
<dbReference type="AlphaFoldDB" id="A0AAN9Y5C9"/>
<dbReference type="Proteomes" id="UP001367676">
    <property type="component" value="Unassembled WGS sequence"/>
</dbReference>
<feature type="domain" description="AAA-ATPase-like" evidence="1">
    <location>
        <begin position="8"/>
        <end position="221"/>
    </location>
</feature>
<proteinExistence type="predicted"/>
<evidence type="ECO:0000313" key="2">
    <source>
        <dbReference type="EMBL" id="KAK7593095.1"/>
    </source>
</evidence>
<sequence length="427" mass="48684">MEPWSSQPYFVDKSKVVKHFVRDPHKIVMISAPQGFLKSTNMRLMATFVDGISSQAVTDRRKALWHEMGLRIMKEADIVDKFFGQWPYVHLSLPLGGPSSFLYSMAAVIHDLFRRHQTVLLSGRLSPTQKFNFEIYQHFGGAHGGDAGERKLADAVAVLCDILSTHYRKPVYVFVDNYDFPLLEALAKDKPIVNVQPFLSKMLHSLHQSKAVKKVLLNGCSGYTGSQDDSLVKVYRFLHDHKFSKYYGFVEDDIIRLVNKNHCSYEITRQILGQHYHTVHSGCKMYSPEWSLDFLKHNLIENPVWFEDILHKAVMRTVSMHQRLAPLQRGKVTKAMVLQPNTHSDLLQLNRLLNSVIGDLENDEVELIMRLLFDLGVFTPAEASSGSFSLSRYCVGRDSIKLHTILTSRMAAKLPVSSYCSQRNGQI</sequence>
<gene>
    <name evidence="2" type="ORF">V9T40_007847</name>
</gene>